<keyword evidence="4" id="KW-1185">Reference proteome</keyword>
<evidence type="ECO:0000313" key="4">
    <source>
        <dbReference type="Proteomes" id="UP000535501"/>
    </source>
</evidence>
<dbReference type="Gene3D" id="1.20.1260.10">
    <property type="match status" value="1"/>
</dbReference>
<keyword evidence="1" id="KW-0732">Signal</keyword>
<feature type="signal peptide" evidence="1">
    <location>
        <begin position="1"/>
        <end position="22"/>
    </location>
</feature>
<evidence type="ECO:0000313" key="3">
    <source>
        <dbReference type="EMBL" id="MBB6181086.1"/>
    </source>
</evidence>
<protein>
    <submittedName>
        <fullName evidence="3">Uncharacterized protein (DUF305 family)</fullName>
    </submittedName>
</protein>
<dbReference type="AlphaFoldDB" id="A0A7X0DEG8"/>
<feature type="domain" description="DUF305" evidence="2">
    <location>
        <begin position="23"/>
        <end position="118"/>
    </location>
</feature>
<evidence type="ECO:0000259" key="2">
    <source>
        <dbReference type="Pfam" id="PF03713"/>
    </source>
</evidence>
<gene>
    <name evidence="3" type="ORF">HNQ75_003071</name>
</gene>
<evidence type="ECO:0000256" key="1">
    <source>
        <dbReference type="SAM" id="SignalP"/>
    </source>
</evidence>
<proteinExistence type="predicted"/>
<feature type="chain" id="PRO_5031082463" evidence="1">
    <location>
        <begin position="23"/>
        <end position="123"/>
    </location>
</feature>
<dbReference type="PANTHER" id="PTHR36933">
    <property type="entry name" value="SLL0788 PROTEIN"/>
    <property type="match status" value="1"/>
</dbReference>
<dbReference type="InterPro" id="IPR012347">
    <property type="entry name" value="Ferritin-like"/>
</dbReference>
<organism evidence="3 4">
    <name type="scientific">Pseudorhizobium flavum</name>
    <dbReference type="NCBI Taxonomy" id="1335061"/>
    <lineage>
        <taxon>Bacteria</taxon>
        <taxon>Pseudomonadati</taxon>
        <taxon>Pseudomonadota</taxon>
        <taxon>Alphaproteobacteria</taxon>
        <taxon>Hyphomicrobiales</taxon>
        <taxon>Rhizobiaceae</taxon>
        <taxon>Rhizobium/Agrobacterium group</taxon>
        <taxon>Pseudorhizobium</taxon>
    </lineage>
</organism>
<dbReference type="EMBL" id="JACHEJ010000008">
    <property type="protein sequence ID" value="MBB6181086.1"/>
    <property type="molecule type" value="Genomic_DNA"/>
</dbReference>
<dbReference type="RefSeq" id="WP_077548189.1">
    <property type="nucleotide sequence ID" value="NZ_CANLQM010000009.1"/>
</dbReference>
<comment type="caution">
    <text evidence="3">The sequence shown here is derived from an EMBL/GenBank/DDBJ whole genome shotgun (WGS) entry which is preliminary data.</text>
</comment>
<dbReference type="PANTHER" id="PTHR36933:SF1">
    <property type="entry name" value="SLL0788 PROTEIN"/>
    <property type="match status" value="1"/>
</dbReference>
<dbReference type="InterPro" id="IPR005183">
    <property type="entry name" value="DUF305_CopM-like"/>
</dbReference>
<dbReference type="Pfam" id="PF03713">
    <property type="entry name" value="DUF305"/>
    <property type="match status" value="1"/>
</dbReference>
<dbReference type="Proteomes" id="UP000535501">
    <property type="component" value="Unassembled WGS sequence"/>
</dbReference>
<accession>A0A7X0DEG8</accession>
<name>A0A7X0DEG8_9HYPH</name>
<reference evidence="3 4" key="1">
    <citation type="submission" date="2020-08" db="EMBL/GenBank/DDBJ databases">
        <title>Genomic Encyclopedia of Type Strains, Phase IV (KMG-IV): sequencing the most valuable type-strain genomes for metagenomic binning, comparative biology and taxonomic classification.</title>
        <authorList>
            <person name="Goeker M."/>
        </authorList>
    </citation>
    <scope>NUCLEOTIDE SEQUENCE [LARGE SCALE GENOMIC DNA]</scope>
    <source>
        <strain evidence="3 4">DSM 102134</strain>
    </source>
</reference>
<sequence length="123" mass="13626">MSARHLITTSALALLLMTPAMAQDMQGHGHADTTAAASDDPVAKAFEDANLKMHEDMAIDYTGDADIDFVRSMIPHHQGAIDMAKIQLEHGKDPEMRKLAEEVIKAQEAEISDMRKWLEERGQ</sequence>